<keyword evidence="1" id="KW-1133">Transmembrane helix</keyword>
<feature type="transmembrane region" description="Helical" evidence="1">
    <location>
        <begin position="23"/>
        <end position="44"/>
    </location>
</feature>
<protein>
    <submittedName>
        <fullName evidence="2">Uncharacterized protein</fullName>
    </submittedName>
</protein>
<dbReference type="EMBL" id="MU865385">
    <property type="protein sequence ID" value="KAK4224723.1"/>
    <property type="molecule type" value="Genomic_DNA"/>
</dbReference>
<sequence>MNSTIQDICMSCDESPLSTTGNVTGILTFTLGLIVSCGAFFSIIRNADSEIKSLQDTVNEMEGHIFQMATHIGRLELRHNQVSTEMHGLLIDVLKRFQKAQKKASCYLRRFENTDSLWTRIKWWYMEKETAAHMASLESYNQRVTAIQLTFLLRTADDNNRQILKNVIPIKEEVETGRLKLIDKAAARKRMGRCPSHSLYYRTKYLRTPRSKSETSTP</sequence>
<gene>
    <name evidence="2" type="ORF">QBC38DRAFT_288817</name>
</gene>
<dbReference type="AlphaFoldDB" id="A0AAN7BK79"/>
<proteinExistence type="predicted"/>
<name>A0AAN7BK79_9PEZI</name>
<accession>A0AAN7BK79</accession>
<evidence type="ECO:0000313" key="2">
    <source>
        <dbReference type="EMBL" id="KAK4224723.1"/>
    </source>
</evidence>
<evidence type="ECO:0000313" key="3">
    <source>
        <dbReference type="Proteomes" id="UP001301958"/>
    </source>
</evidence>
<evidence type="ECO:0000256" key="1">
    <source>
        <dbReference type="SAM" id="Phobius"/>
    </source>
</evidence>
<comment type="caution">
    <text evidence="2">The sequence shown here is derived from an EMBL/GenBank/DDBJ whole genome shotgun (WGS) entry which is preliminary data.</text>
</comment>
<reference evidence="2" key="1">
    <citation type="journal article" date="2023" name="Mol. Phylogenet. Evol.">
        <title>Genome-scale phylogeny and comparative genomics of the fungal order Sordariales.</title>
        <authorList>
            <person name="Hensen N."/>
            <person name="Bonometti L."/>
            <person name="Westerberg I."/>
            <person name="Brannstrom I.O."/>
            <person name="Guillou S."/>
            <person name="Cros-Aarteil S."/>
            <person name="Calhoun S."/>
            <person name="Haridas S."/>
            <person name="Kuo A."/>
            <person name="Mondo S."/>
            <person name="Pangilinan J."/>
            <person name="Riley R."/>
            <person name="LaButti K."/>
            <person name="Andreopoulos B."/>
            <person name="Lipzen A."/>
            <person name="Chen C."/>
            <person name="Yan M."/>
            <person name="Daum C."/>
            <person name="Ng V."/>
            <person name="Clum A."/>
            <person name="Steindorff A."/>
            <person name="Ohm R.A."/>
            <person name="Martin F."/>
            <person name="Silar P."/>
            <person name="Natvig D.O."/>
            <person name="Lalanne C."/>
            <person name="Gautier V."/>
            <person name="Ament-Velasquez S.L."/>
            <person name="Kruys A."/>
            <person name="Hutchinson M.I."/>
            <person name="Powell A.J."/>
            <person name="Barry K."/>
            <person name="Miller A.N."/>
            <person name="Grigoriev I.V."/>
            <person name="Debuchy R."/>
            <person name="Gladieux P."/>
            <person name="Hiltunen Thoren M."/>
            <person name="Johannesson H."/>
        </authorList>
    </citation>
    <scope>NUCLEOTIDE SEQUENCE</scope>
    <source>
        <strain evidence="2">CBS 990.96</strain>
    </source>
</reference>
<organism evidence="2 3">
    <name type="scientific">Podospora fimiseda</name>
    <dbReference type="NCBI Taxonomy" id="252190"/>
    <lineage>
        <taxon>Eukaryota</taxon>
        <taxon>Fungi</taxon>
        <taxon>Dikarya</taxon>
        <taxon>Ascomycota</taxon>
        <taxon>Pezizomycotina</taxon>
        <taxon>Sordariomycetes</taxon>
        <taxon>Sordariomycetidae</taxon>
        <taxon>Sordariales</taxon>
        <taxon>Podosporaceae</taxon>
        <taxon>Podospora</taxon>
    </lineage>
</organism>
<reference evidence="2" key="2">
    <citation type="submission" date="2023-05" db="EMBL/GenBank/DDBJ databases">
        <authorList>
            <consortium name="Lawrence Berkeley National Laboratory"/>
            <person name="Steindorff A."/>
            <person name="Hensen N."/>
            <person name="Bonometti L."/>
            <person name="Westerberg I."/>
            <person name="Brannstrom I.O."/>
            <person name="Guillou S."/>
            <person name="Cros-Aarteil S."/>
            <person name="Calhoun S."/>
            <person name="Haridas S."/>
            <person name="Kuo A."/>
            <person name="Mondo S."/>
            <person name="Pangilinan J."/>
            <person name="Riley R."/>
            <person name="Labutti K."/>
            <person name="Andreopoulos B."/>
            <person name="Lipzen A."/>
            <person name="Chen C."/>
            <person name="Yanf M."/>
            <person name="Daum C."/>
            <person name="Ng V."/>
            <person name="Clum A."/>
            <person name="Ohm R."/>
            <person name="Martin F."/>
            <person name="Silar P."/>
            <person name="Natvig D."/>
            <person name="Lalanne C."/>
            <person name="Gautier V."/>
            <person name="Ament-Velasquez S.L."/>
            <person name="Kruys A."/>
            <person name="Hutchinson M.I."/>
            <person name="Powell A.J."/>
            <person name="Barry K."/>
            <person name="Miller A.N."/>
            <person name="Grigoriev I.V."/>
            <person name="Debuchy R."/>
            <person name="Gladieux P."/>
            <person name="Thoren M.H."/>
            <person name="Johannesson H."/>
        </authorList>
    </citation>
    <scope>NUCLEOTIDE SEQUENCE</scope>
    <source>
        <strain evidence="2">CBS 990.96</strain>
    </source>
</reference>
<dbReference type="Proteomes" id="UP001301958">
    <property type="component" value="Unassembled WGS sequence"/>
</dbReference>
<keyword evidence="1" id="KW-0472">Membrane</keyword>
<keyword evidence="3" id="KW-1185">Reference proteome</keyword>
<keyword evidence="1" id="KW-0812">Transmembrane</keyword>